<keyword evidence="2" id="KW-1185">Reference proteome</keyword>
<dbReference type="OrthoDB" id="7996692at2"/>
<dbReference type="RefSeq" id="WP_091716697.1">
    <property type="nucleotide sequence ID" value="NZ_FNHS01000008.1"/>
</dbReference>
<accession>A0A1H0BB95</accession>
<evidence type="ECO:0000313" key="2">
    <source>
        <dbReference type="Proteomes" id="UP000198704"/>
    </source>
</evidence>
<name>A0A1H0BB95_9HYPH</name>
<dbReference type="EMBL" id="FNHS01000008">
    <property type="protein sequence ID" value="SDN42934.1"/>
    <property type="molecule type" value="Genomic_DNA"/>
</dbReference>
<protein>
    <submittedName>
        <fullName evidence="1">Uncharacterized protein</fullName>
    </submittedName>
</protein>
<evidence type="ECO:0000313" key="1">
    <source>
        <dbReference type="EMBL" id="SDN42934.1"/>
    </source>
</evidence>
<reference evidence="2" key="1">
    <citation type="submission" date="2016-10" db="EMBL/GenBank/DDBJ databases">
        <authorList>
            <person name="Varghese N."/>
            <person name="Submissions S."/>
        </authorList>
    </citation>
    <scope>NUCLEOTIDE SEQUENCE [LARGE SCALE GENOMIC DNA]</scope>
    <source>
        <strain evidence="2">BL47</strain>
    </source>
</reference>
<sequence>MLERLARELDLPVEAFFTDATPDTASLDTDAGELLTLVRHWLAIDDGQARRRVLSLARQEAERSGLRACA</sequence>
<gene>
    <name evidence="1" type="ORF">SAMN05216360_108111</name>
</gene>
<dbReference type="Proteomes" id="UP000198704">
    <property type="component" value="Unassembled WGS sequence"/>
</dbReference>
<organism evidence="1 2">
    <name type="scientific">Methylobacterium phyllostachyos</name>
    <dbReference type="NCBI Taxonomy" id="582672"/>
    <lineage>
        <taxon>Bacteria</taxon>
        <taxon>Pseudomonadati</taxon>
        <taxon>Pseudomonadota</taxon>
        <taxon>Alphaproteobacteria</taxon>
        <taxon>Hyphomicrobiales</taxon>
        <taxon>Methylobacteriaceae</taxon>
        <taxon>Methylobacterium</taxon>
    </lineage>
</organism>
<dbReference type="STRING" id="582672.SAMN05216360_108111"/>
<dbReference type="AlphaFoldDB" id="A0A1H0BB95"/>
<proteinExistence type="predicted"/>